<accession>A0A6A5BWU2</accession>
<organism evidence="9 10">
    <name type="scientific">Naegleria fowleri</name>
    <name type="common">Brain eating amoeba</name>
    <dbReference type="NCBI Taxonomy" id="5763"/>
    <lineage>
        <taxon>Eukaryota</taxon>
        <taxon>Discoba</taxon>
        <taxon>Heterolobosea</taxon>
        <taxon>Tetramitia</taxon>
        <taxon>Eutetramitia</taxon>
        <taxon>Vahlkampfiidae</taxon>
        <taxon>Naegleria</taxon>
    </lineage>
</organism>
<dbReference type="GeneID" id="68109239"/>
<evidence type="ECO:0000256" key="1">
    <source>
        <dbReference type="ARBA" id="ARBA00004141"/>
    </source>
</evidence>
<feature type="transmembrane region" description="Helical" evidence="6">
    <location>
        <begin position="613"/>
        <end position="632"/>
    </location>
</feature>
<dbReference type="RefSeq" id="XP_044563664.1">
    <property type="nucleotide sequence ID" value="XM_044705171.1"/>
</dbReference>
<feature type="transmembrane region" description="Helical" evidence="6">
    <location>
        <begin position="700"/>
        <end position="721"/>
    </location>
</feature>
<feature type="domain" description="DOMON" evidence="8">
    <location>
        <begin position="283"/>
        <end position="411"/>
    </location>
</feature>
<feature type="signal peptide" evidence="7">
    <location>
        <begin position="1"/>
        <end position="38"/>
    </location>
</feature>
<feature type="transmembrane region" description="Helical" evidence="6">
    <location>
        <begin position="542"/>
        <end position="560"/>
    </location>
</feature>
<evidence type="ECO:0000313" key="10">
    <source>
        <dbReference type="Proteomes" id="UP000444721"/>
    </source>
</evidence>
<keyword evidence="5 6" id="KW-0472">Membrane</keyword>
<dbReference type="Pfam" id="PF08030">
    <property type="entry name" value="NAD_binding_6"/>
    <property type="match status" value="1"/>
</dbReference>
<gene>
    <name evidence="9" type="ORF">FDP41_002021</name>
</gene>
<dbReference type="AlphaFoldDB" id="A0A6A5BWU2"/>
<keyword evidence="7" id="KW-0732">Signal</keyword>
<dbReference type="EMBL" id="VFQX01000028">
    <property type="protein sequence ID" value="KAF0978951.1"/>
    <property type="molecule type" value="Genomic_DNA"/>
</dbReference>
<dbReference type="OMA" id="WKLLKNE"/>
<feature type="domain" description="DOMON" evidence="8">
    <location>
        <begin position="69"/>
        <end position="199"/>
    </location>
</feature>
<dbReference type="CDD" id="cd09631">
    <property type="entry name" value="DOMON_DOH"/>
    <property type="match status" value="2"/>
</dbReference>
<dbReference type="Proteomes" id="UP000444721">
    <property type="component" value="Unassembled WGS sequence"/>
</dbReference>
<dbReference type="PROSITE" id="PS50836">
    <property type="entry name" value="DOMON"/>
    <property type="match status" value="2"/>
</dbReference>
<feature type="chain" id="PRO_5025602144" description="DOMON domain-containing protein" evidence="7">
    <location>
        <begin position="39"/>
        <end position="1006"/>
    </location>
</feature>
<dbReference type="VEuPathDB" id="AmoebaDB:NfTy_033810"/>
<dbReference type="SMART" id="SM00664">
    <property type="entry name" value="DoH"/>
    <property type="match status" value="2"/>
</dbReference>
<evidence type="ECO:0000256" key="4">
    <source>
        <dbReference type="ARBA" id="ARBA00023002"/>
    </source>
</evidence>
<dbReference type="VEuPathDB" id="AmoebaDB:NF0084390"/>
<reference evidence="9 10" key="1">
    <citation type="journal article" date="2019" name="Sci. Rep.">
        <title>Nanopore sequencing improves the draft genome of the human pathogenic amoeba Naegleria fowleri.</title>
        <authorList>
            <person name="Liechti N."/>
            <person name="Schurch N."/>
            <person name="Bruggmann R."/>
            <person name="Wittwer M."/>
        </authorList>
    </citation>
    <scope>NUCLEOTIDE SEQUENCE [LARGE SCALE GENOMIC DNA]</scope>
    <source>
        <strain evidence="9 10">ATCC 30894</strain>
    </source>
</reference>
<dbReference type="GO" id="GO:0016175">
    <property type="term" value="F:superoxide-generating NAD(P)H oxidase activity"/>
    <property type="evidence" value="ECO:0007669"/>
    <property type="project" value="TreeGrafter"/>
</dbReference>
<keyword evidence="2 6" id="KW-0812">Transmembrane</keyword>
<keyword evidence="4" id="KW-0560">Oxidoreductase</keyword>
<keyword evidence="3 6" id="KW-1133">Transmembrane helix</keyword>
<dbReference type="Pfam" id="PF01794">
    <property type="entry name" value="Ferric_reduct"/>
    <property type="match status" value="1"/>
</dbReference>
<feature type="transmembrane region" description="Helical" evidence="6">
    <location>
        <begin position="572"/>
        <end position="592"/>
    </location>
</feature>
<comment type="caution">
    <text evidence="9">The sequence shown here is derived from an EMBL/GenBank/DDBJ whole genome shotgun (WGS) entry which is preliminary data.</text>
</comment>
<dbReference type="CDD" id="cd06186">
    <property type="entry name" value="NOX_Duox_like_FAD_NADP"/>
    <property type="match status" value="1"/>
</dbReference>
<evidence type="ECO:0000256" key="7">
    <source>
        <dbReference type="SAM" id="SignalP"/>
    </source>
</evidence>
<evidence type="ECO:0000313" key="9">
    <source>
        <dbReference type="EMBL" id="KAF0978951.1"/>
    </source>
</evidence>
<dbReference type="SFLD" id="SFLDS00052">
    <property type="entry name" value="Ferric_Reductase_Domain"/>
    <property type="match status" value="1"/>
</dbReference>
<dbReference type="PANTHER" id="PTHR11972">
    <property type="entry name" value="NADPH OXIDASE"/>
    <property type="match status" value="1"/>
</dbReference>
<dbReference type="InterPro" id="IPR045266">
    <property type="entry name" value="DOH_DOMON"/>
</dbReference>
<keyword evidence="10" id="KW-1185">Reference proteome</keyword>
<evidence type="ECO:0000256" key="5">
    <source>
        <dbReference type="ARBA" id="ARBA00023136"/>
    </source>
</evidence>
<dbReference type="Gene3D" id="3.40.50.80">
    <property type="entry name" value="Nucleotide-binding domain of ferredoxin-NADP reductase (FNR) module"/>
    <property type="match status" value="1"/>
</dbReference>
<protein>
    <recommendedName>
        <fullName evidence="8">DOMON domain-containing protein</fullName>
    </recommendedName>
</protein>
<comment type="subcellular location">
    <subcellularLocation>
        <location evidence="1">Membrane</location>
        <topology evidence="1">Multi-pass membrane protein</topology>
    </subcellularLocation>
</comment>
<dbReference type="SFLD" id="SFLDG01168">
    <property type="entry name" value="Ferric_reductase_subgroup_(FRE"/>
    <property type="match status" value="1"/>
</dbReference>
<name>A0A6A5BWU2_NAEFO</name>
<dbReference type="GO" id="GO:0005886">
    <property type="term" value="C:plasma membrane"/>
    <property type="evidence" value="ECO:0007669"/>
    <property type="project" value="TreeGrafter"/>
</dbReference>
<evidence type="ECO:0000259" key="8">
    <source>
        <dbReference type="PROSITE" id="PS50836"/>
    </source>
</evidence>
<dbReference type="InterPro" id="IPR013130">
    <property type="entry name" value="Fe3_Rdtase_TM_dom"/>
</dbReference>
<feature type="transmembrane region" description="Helical" evidence="6">
    <location>
        <begin position="477"/>
        <end position="499"/>
    </location>
</feature>
<dbReference type="SUPFAM" id="SSF52343">
    <property type="entry name" value="Ferredoxin reductase-like, C-terminal NADP-linked domain"/>
    <property type="match status" value="1"/>
</dbReference>
<dbReference type="OrthoDB" id="167398at2759"/>
<dbReference type="InterPro" id="IPR013121">
    <property type="entry name" value="Fe_red_NAD-bd_6"/>
</dbReference>
<dbReference type="InterPro" id="IPR050369">
    <property type="entry name" value="RBOH/FRE"/>
</dbReference>
<feature type="transmembrane region" description="Helical" evidence="6">
    <location>
        <begin position="674"/>
        <end position="694"/>
    </location>
</feature>
<feature type="transmembrane region" description="Helical" evidence="6">
    <location>
        <begin position="644"/>
        <end position="662"/>
    </location>
</feature>
<dbReference type="PANTHER" id="PTHR11972:SF69">
    <property type="entry name" value="FERRIC REDUCTION OXIDASE 6-RELATED"/>
    <property type="match status" value="1"/>
</dbReference>
<dbReference type="VEuPathDB" id="AmoebaDB:FDP41_002021"/>
<evidence type="ECO:0000256" key="6">
    <source>
        <dbReference type="SAM" id="Phobius"/>
    </source>
</evidence>
<evidence type="ECO:0000256" key="2">
    <source>
        <dbReference type="ARBA" id="ARBA00022692"/>
    </source>
</evidence>
<proteinExistence type="predicted"/>
<dbReference type="InterPro" id="IPR005018">
    <property type="entry name" value="DOMON_domain"/>
</dbReference>
<dbReference type="InterPro" id="IPR039261">
    <property type="entry name" value="FNR_nucleotide-bd"/>
</dbReference>
<sequence>MTHSLHPHARTTTKSTKLACLATCIVLFLCFFASHVSSANVTINYSQSILTPYVNPADYPAANFRQITSSFKLYWKLLKNEKSSDINDAILEFGVVGTGISGYLSLCFGITSDPMRGDTMFGFVTPSGQATVVDAWMTNEPNPPTADASDDFIQRNGGSRIVNGVQEVSLKWTRFVRTNDTKNDFTFPNANIRMSWAYHRTSTSMVEHTNQGSSVTANFLSTGFATGEYGQLPQPPVIGGKSGNSSNCTLPSTYAQSIMTQFVKPSDYPSGNSRVMGTYGASDSLTLYWKRLTNSGAGGDILEFGMVATGIYGYASVAFNHGPSSGMQTADTIFGYIDSQGNPVVIDAYMQGNLQAPTPDAKQNIIMKNGGLRQVNGNYEVHLKWTRLVDTKDTADHQFTNAQIPCSWAVSKSGTSLNSPHSYRDKNVMINFMSSPALTETSPPPGSSLATCGSNGTNSDLGSLVVDDLSGANAYRWHLIITGIICGALVINGFILSVVAPRVNPNLFFDLILYRRFTKLVTVKYIGEYFTNVALDLTVGELIVIACYWLLIVVWFIYGYLDSTVAPVGKAFASVCVFNFGLILFPVTRYSVLQVLFGVSFDRAIKFHRWLGILQWWYVTIHGIAMVCYYYNSDTYLVSLASPSYPILGIVAWFFMTCLWLMTFPAIRRKLWEVFLISHIILSILVVIFSIVHGSGYINLLPYMALSIAFYLFDVFLRVVFGFGVPTQLVSMEYNEKAEVTTITMRKPFLTFGSNPSHGHFVFLYIPGVSIYQHHPATVSSCKTIESSSSMLKKKELEFTVHIRNFNSGWSLRVANVAKEQAELRKNLQANEDKIIKFCRVEGAYGNLSVPLFQYKTIVLIAGGIGVTPVNAIYSDLLEKYGNTDQKRVYYSWSIRSEEMIELFPALTRDGGKHFHPHIYVSRKPKDLEQHAHDPRIHYSRANPKEFLEMIKKELKEKYGCQSGREYVGVLVCGPEQLITSVSNAVWDCNESNGIRFHLHKETFTW</sequence>
<evidence type="ECO:0000256" key="3">
    <source>
        <dbReference type="ARBA" id="ARBA00022989"/>
    </source>
</evidence>